<evidence type="ECO:0000256" key="9">
    <source>
        <dbReference type="ARBA" id="ARBA00023242"/>
    </source>
</evidence>
<proteinExistence type="inferred from homology"/>
<dbReference type="EMBL" id="JXJN01009884">
    <property type="status" value="NOT_ANNOTATED_CDS"/>
    <property type="molecule type" value="Genomic_DNA"/>
</dbReference>
<organism evidence="13 14">
    <name type="scientific">Glossina palpalis gambiensis</name>
    <dbReference type="NCBI Taxonomy" id="67801"/>
    <lineage>
        <taxon>Eukaryota</taxon>
        <taxon>Metazoa</taxon>
        <taxon>Ecdysozoa</taxon>
        <taxon>Arthropoda</taxon>
        <taxon>Hexapoda</taxon>
        <taxon>Insecta</taxon>
        <taxon>Pterygota</taxon>
        <taxon>Neoptera</taxon>
        <taxon>Endopterygota</taxon>
        <taxon>Diptera</taxon>
        <taxon>Brachycera</taxon>
        <taxon>Muscomorpha</taxon>
        <taxon>Hippoboscoidea</taxon>
        <taxon>Glossinidae</taxon>
        <taxon>Glossina</taxon>
    </lineage>
</organism>
<keyword evidence="9" id="KW-0539">Nucleus</keyword>
<dbReference type="PRINTS" id="PR02011">
    <property type="entry name" value="RCMTNCL1"/>
</dbReference>
<dbReference type="InterPro" id="IPR057286">
    <property type="entry name" value="PUA_NSUN2"/>
</dbReference>
<dbReference type="AlphaFoldDB" id="A0A1B0B891"/>
<dbReference type="GO" id="GO:0000049">
    <property type="term" value="F:tRNA binding"/>
    <property type="evidence" value="ECO:0007669"/>
    <property type="project" value="UniProtKB-KW"/>
</dbReference>
<feature type="binding site" evidence="10">
    <location>
        <position position="270"/>
    </location>
    <ligand>
        <name>S-adenosyl-L-methionine</name>
        <dbReference type="ChEBI" id="CHEBI:59789"/>
    </ligand>
</feature>
<protein>
    <recommendedName>
        <fullName evidence="2">tRNA (cytosine(34)-C(5))-methyltransferase</fullName>
        <ecNumber evidence="2">2.1.1.203</ecNumber>
    </recommendedName>
</protein>
<comment type="similarity">
    <text evidence="10">Belongs to the class I-like SAM-binding methyltransferase superfamily. RsmB/NOP family.</text>
</comment>
<evidence type="ECO:0000256" key="7">
    <source>
        <dbReference type="ARBA" id="ARBA00022694"/>
    </source>
</evidence>
<dbReference type="STRING" id="67801.A0A1B0B891"/>
<reference evidence="14" key="1">
    <citation type="submission" date="2015-01" db="EMBL/GenBank/DDBJ databases">
        <authorList>
            <person name="Aksoy S."/>
            <person name="Warren W."/>
            <person name="Wilson R.K."/>
        </authorList>
    </citation>
    <scope>NUCLEOTIDE SEQUENCE [LARGE SCALE GENOMIC DNA]</scope>
    <source>
        <strain evidence="14">IAEA</strain>
    </source>
</reference>
<dbReference type="PANTHER" id="PTHR22808">
    <property type="entry name" value="NCL1 YEAST -RELATED NOL1/NOP2/FMU SUN DOMAIN-CONTAINING"/>
    <property type="match status" value="1"/>
</dbReference>
<dbReference type="GO" id="GO:0005737">
    <property type="term" value="C:cytoplasm"/>
    <property type="evidence" value="ECO:0007669"/>
    <property type="project" value="TreeGrafter"/>
</dbReference>
<feature type="binding site" evidence="10">
    <location>
        <position position="216"/>
    </location>
    <ligand>
        <name>S-adenosyl-L-methionine</name>
        <dbReference type="ChEBI" id="CHEBI:59789"/>
    </ligand>
</feature>
<dbReference type="PROSITE" id="PS51686">
    <property type="entry name" value="SAM_MT_RSMB_NOP"/>
    <property type="match status" value="1"/>
</dbReference>
<evidence type="ECO:0000313" key="13">
    <source>
        <dbReference type="EnsemblMetazoa" id="GPPI022073-PA"/>
    </source>
</evidence>
<evidence type="ECO:0000313" key="14">
    <source>
        <dbReference type="Proteomes" id="UP000092460"/>
    </source>
</evidence>
<dbReference type="GO" id="GO:0005634">
    <property type="term" value="C:nucleus"/>
    <property type="evidence" value="ECO:0007669"/>
    <property type="project" value="UniProtKB-SubCell"/>
</dbReference>
<evidence type="ECO:0000259" key="12">
    <source>
        <dbReference type="PROSITE" id="PS51686"/>
    </source>
</evidence>
<dbReference type="InterPro" id="IPR049560">
    <property type="entry name" value="MeTrfase_RsmB-F_NOP2_cat"/>
</dbReference>
<dbReference type="EnsemblMetazoa" id="GPPI022073-RA">
    <property type="protein sequence ID" value="GPPI022073-PA"/>
    <property type="gene ID" value="GPPI022073"/>
</dbReference>
<dbReference type="InterPro" id="IPR023270">
    <property type="entry name" value="RCMT_NCL1"/>
</dbReference>
<evidence type="ECO:0000256" key="6">
    <source>
        <dbReference type="ARBA" id="ARBA00022691"/>
    </source>
</evidence>
<evidence type="ECO:0000256" key="10">
    <source>
        <dbReference type="PROSITE-ProRule" id="PRU01023"/>
    </source>
</evidence>
<evidence type="ECO:0000256" key="3">
    <source>
        <dbReference type="ARBA" id="ARBA00022555"/>
    </source>
</evidence>
<dbReference type="EC" id="2.1.1.203" evidence="2"/>
<dbReference type="SUPFAM" id="SSF53335">
    <property type="entry name" value="S-adenosyl-L-methionine-dependent methyltransferases"/>
    <property type="match status" value="1"/>
</dbReference>
<keyword evidence="5 10" id="KW-0808">Transferase</keyword>
<keyword evidence="3" id="KW-0820">tRNA-binding</keyword>
<keyword evidence="14" id="KW-1185">Reference proteome</keyword>
<evidence type="ECO:0000256" key="11">
    <source>
        <dbReference type="SAM" id="MobiDB-lite"/>
    </source>
</evidence>
<dbReference type="Pfam" id="PF01189">
    <property type="entry name" value="Methyltr_RsmB-F"/>
    <property type="match status" value="1"/>
</dbReference>
<dbReference type="Pfam" id="PF25378">
    <property type="entry name" value="PUA_NSUN2"/>
    <property type="match status" value="2"/>
</dbReference>
<dbReference type="VEuPathDB" id="VectorBase:GPPI022073"/>
<feature type="compositionally biased region" description="Basic and acidic residues" evidence="11">
    <location>
        <begin position="25"/>
        <end position="34"/>
    </location>
</feature>
<comment type="subcellular location">
    <subcellularLocation>
        <location evidence="1">Nucleus</location>
    </subcellularLocation>
</comment>
<sequence>MGRKNKQNPFAAKKRQKKEQSASGTDRRTEPYEEIKRDNEKFEKYYRLQNICSDAAEWQQFSVTIRENLPSAFRVTGFKHEAKALLNIIKTELFAEYIRGVAELRGTPADQVERPLCLPWYPGGLAHQLHLTRKDIRRSEPLYRLHNFLINETNAGAISRQEAVSMIPPIVLDVKPTDKVLDMCAAPGSKTAQLIEALHAEPEKFKIPPGFVLANDVDNNRCYMLVHQAKRLNSPCFLVTNHDSAYFPNLMNSAANGVKAVMKFNKILCDVPCSGDGTLRKNPDIWLKWNLAQAYNLHGIQYRIIRRGAEMLEVGGRLVYSTCSLNPIENEAVIQRIVSEYQGALEIVDALHLLPGLKCKPGLTEWKLASKEVDEVYSNFKEVPDKYHTIIRPNIIRILPHFQDTGGFFVAVLCKKRQFPFEINDVKHLFPKKAEVEVAPKSSENIQIDEGKLIPWGPQRKRRRLHGYKEDPYVFFEENDHDWKEMREFFDLDCSLNYRCLLTRCVTEKKKNVYYCSELIRDLVLLNEDSIKIINTGVKAFARCENRHTDYPFRLAQEGLQTTNAFMGPKRRVEINKDDLILLLKCTDPTKPPSTTLLQESTQERCQQLSVGSCIIKYTDQRFTLNVVGWRGTSSLRAYVDKNETMHIMRLLGVNPSEFEINKYEKAREEALKTAEKSLEELPADETKCFGEDAQSDYSKESLREIIRILPHFQDTGGFFVAVLCKKRQFPFEINDVKHLFPKKAEVEVAPKSSENIQIDEGKLIPWGPQRKRRRLHGYKEDPYVFFEENDHDWKEMREFFDLDCSLNYRCLLTRCVTEKKKNVYYCSELIRDLVLLNEDSIKIINTGVKAFARCENRHTDYPFRLAQEGLQTTNAFMGPKRRVEINKDDLILLLKCTDPTKPPSTTLLQESTQERCQQLSVGSCIIKYTDQRFTLNVVGWRGTSSLRAYVDKNETMHIMRLLGVNPSEFEINKYEKAREEALKTAEKSLEELPADETKCFGEDAQSD</sequence>
<reference evidence="13" key="2">
    <citation type="submission" date="2020-05" db="UniProtKB">
        <authorList>
            <consortium name="EnsemblMetazoa"/>
        </authorList>
    </citation>
    <scope>IDENTIFICATION</scope>
    <source>
        <strain evidence="13">IAEA</strain>
    </source>
</reference>
<dbReference type="GO" id="GO:0030488">
    <property type="term" value="P:tRNA methylation"/>
    <property type="evidence" value="ECO:0007669"/>
    <property type="project" value="TreeGrafter"/>
</dbReference>
<dbReference type="Gene3D" id="3.40.50.150">
    <property type="entry name" value="Vaccinia Virus protein VP39"/>
    <property type="match status" value="2"/>
</dbReference>
<feature type="region of interest" description="Disordered" evidence="11">
    <location>
        <begin position="1"/>
        <end position="34"/>
    </location>
</feature>
<dbReference type="Proteomes" id="UP000092460">
    <property type="component" value="Unassembled WGS sequence"/>
</dbReference>
<feature type="region of interest" description="Disordered" evidence="11">
    <location>
        <begin position="985"/>
        <end position="1008"/>
    </location>
</feature>
<keyword evidence="7" id="KW-0819">tRNA processing</keyword>
<feature type="compositionally biased region" description="Basic residues" evidence="11">
    <location>
        <begin position="1"/>
        <end position="17"/>
    </location>
</feature>
<dbReference type="GO" id="GO:0016428">
    <property type="term" value="F:tRNA (cytidine-5-)-methyltransferase activity"/>
    <property type="evidence" value="ECO:0007669"/>
    <property type="project" value="InterPro"/>
</dbReference>
<feature type="compositionally biased region" description="Basic and acidic residues" evidence="11">
    <location>
        <begin position="985"/>
        <end position="1002"/>
    </location>
</feature>
<dbReference type="PRINTS" id="PR02008">
    <property type="entry name" value="RCMTFAMILY"/>
</dbReference>
<evidence type="ECO:0000256" key="5">
    <source>
        <dbReference type="ARBA" id="ARBA00022679"/>
    </source>
</evidence>
<dbReference type="Pfam" id="PF25376">
    <property type="entry name" value="Pre-PUA_NSUN2"/>
    <property type="match status" value="2"/>
</dbReference>
<feature type="active site" description="Nucleophile" evidence="10">
    <location>
        <position position="323"/>
    </location>
</feature>
<keyword evidence="8 10" id="KW-0694">RNA-binding</keyword>
<name>A0A1B0B891_9MUSC</name>
<evidence type="ECO:0000256" key="2">
    <source>
        <dbReference type="ARBA" id="ARBA00012629"/>
    </source>
</evidence>
<evidence type="ECO:0000256" key="8">
    <source>
        <dbReference type="ARBA" id="ARBA00022884"/>
    </source>
</evidence>
<evidence type="ECO:0000256" key="4">
    <source>
        <dbReference type="ARBA" id="ARBA00022603"/>
    </source>
</evidence>
<keyword evidence="6 10" id="KW-0949">S-adenosyl-L-methionine</keyword>
<accession>A0A1B0B891</accession>
<evidence type="ECO:0000256" key="1">
    <source>
        <dbReference type="ARBA" id="ARBA00004123"/>
    </source>
</evidence>
<feature type="domain" description="SAM-dependent MTase RsmB/NOP-type" evidence="12">
    <location>
        <begin position="61"/>
        <end position="416"/>
    </location>
</feature>
<dbReference type="FunFam" id="3.40.50.150:FF:000271">
    <property type="entry name" value="NOL1/NOP2/Sun family protein"/>
    <property type="match status" value="1"/>
</dbReference>
<dbReference type="InterPro" id="IPR029063">
    <property type="entry name" value="SAM-dependent_MTases_sf"/>
</dbReference>
<feature type="binding site" evidence="10">
    <location>
        <position position="243"/>
    </location>
    <ligand>
        <name>S-adenosyl-L-methionine</name>
        <dbReference type="ChEBI" id="CHEBI:59789"/>
    </ligand>
</feature>
<dbReference type="InterPro" id="IPR057285">
    <property type="entry name" value="Pre-PUA_NSUN2"/>
</dbReference>
<keyword evidence="4 10" id="KW-0489">Methyltransferase</keyword>
<feature type="binding site" evidence="10">
    <location>
        <begin position="184"/>
        <end position="190"/>
    </location>
    <ligand>
        <name>S-adenosyl-L-methionine</name>
        <dbReference type="ChEBI" id="CHEBI:59789"/>
    </ligand>
</feature>
<dbReference type="PANTHER" id="PTHR22808:SF1">
    <property type="entry name" value="RNA CYTOSINE-C(5)-METHYLTRANSFERASE NSUN2-RELATED"/>
    <property type="match status" value="1"/>
</dbReference>
<dbReference type="InterPro" id="IPR023267">
    <property type="entry name" value="RCMT"/>
</dbReference>
<dbReference type="InterPro" id="IPR001678">
    <property type="entry name" value="MeTrfase_RsmB-F_NOP2_dom"/>
</dbReference>